<protein>
    <submittedName>
        <fullName evidence="1">Uncharacterized protein</fullName>
    </submittedName>
</protein>
<proteinExistence type="predicted"/>
<evidence type="ECO:0000313" key="1">
    <source>
        <dbReference type="EMBL" id="GFS35120.1"/>
    </source>
</evidence>
<keyword evidence="2" id="KW-1185">Reference proteome</keyword>
<evidence type="ECO:0000313" key="2">
    <source>
        <dbReference type="Proteomes" id="UP000585474"/>
    </source>
</evidence>
<gene>
    <name evidence="1" type="ORF">Acr_00g0037960</name>
</gene>
<dbReference type="EMBL" id="BJWL01000222">
    <property type="protein sequence ID" value="GFS35120.1"/>
    <property type="molecule type" value="Genomic_DNA"/>
</dbReference>
<accession>A0A7J0DH58</accession>
<sequence length="218" mass="23685">MASSSSKKFDLNAVSNVQPEIRHSSSLSQKDPLMTNASVMLDDTVAASVARGIITPQDEKLLTNRTDVEAINDSMALSIQCASSVSNMARHLQVRGNEVQELRIQFSKMASSSSKKFDLNAVSNVQPEIRHSSSLSQKDPLMTNASVMLDDTVAASVARGIITPQDEKLLTNRTDVEAINDSMALSIQCASSVSNMARHLQVRGNEVQELRIQVLSLQ</sequence>
<dbReference type="Proteomes" id="UP000585474">
    <property type="component" value="Unassembled WGS sequence"/>
</dbReference>
<comment type="caution">
    <text evidence="1">The sequence shown here is derived from an EMBL/GenBank/DDBJ whole genome shotgun (WGS) entry which is preliminary data.</text>
</comment>
<organism evidence="1 2">
    <name type="scientific">Actinidia rufa</name>
    <dbReference type="NCBI Taxonomy" id="165716"/>
    <lineage>
        <taxon>Eukaryota</taxon>
        <taxon>Viridiplantae</taxon>
        <taxon>Streptophyta</taxon>
        <taxon>Embryophyta</taxon>
        <taxon>Tracheophyta</taxon>
        <taxon>Spermatophyta</taxon>
        <taxon>Magnoliopsida</taxon>
        <taxon>eudicotyledons</taxon>
        <taxon>Gunneridae</taxon>
        <taxon>Pentapetalae</taxon>
        <taxon>asterids</taxon>
        <taxon>Ericales</taxon>
        <taxon>Actinidiaceae</taxon>
        <taxon>Actinidia</taxon>
    </lineage>
</organism>
<dbReference type="AlphaFoldDB" id="A0A7J0DH58"/>
<reference evidence="2" key="1">
    <citation type="submission" date="2019-07" db="EMBL/GenBank/DDBJ databases">
        <title>De Novo Assembly of kiwifruit Actinidia rufa.</title>
        <authorList>
            <person name="Sugita-Konishi S."/>
            <person name="Sato K."/>
            <person name="Mori E."/>
            <person name="Abe Y."/>
            <person name="Kisaki G."/>
            <person name="Hamano K."/>
            <person name="Suezawa K."/>
            <person name="Otani M."/>
            <person name="Fukuda T."/>
            <person name="Manabe T."/>
            <person name="Gomi K."/>
            <person name="Tabuchi M."/>
            <person name="Akimitsu K."/>
            <person name="Kataoka I."/>
        </authorList>
    </citation>
    <scope>NUCLEOTIDE SEQUENCE [LARGE SCALE GENOMIC DNA]</scope>
    <source>
        <strain evidence="2">cv. Fuchu</strain>
    </source>
</reference>
<name>A0A7J0DH58_9ERIC</name>